<evidence type="ECO:0000313" key="3">
    <source>
        <dbReference type="Proteomes" id="UP001276854"/>
    </source>
</evidence>
<dbReference type="RefSeq" id="WP_318066430.1">
    <property type="nucleotide sequence ID" value="NZ_JAWONS010000324.1"/>
</dbReference>
<keyword evidence="3" id="KW-1185">Reference proteome</keyword>
<accession>A0ABU4GVL7</accession>
<dbReference type="CDD" id="cd00882">
    <property type="entry name" value="Ras_like_GTPase"/>
    <property type="match status" value="1"/>
</dbReference>
<dbReference type="PANTHER" id="PTHR40453">
    <property type="entry name" value="PROTEIN YOEF"/>
    <property type="match status" value="1"/>
</dbReference>
<keyword evidence="1" id="KW-0547">Nucleotide-binding</keyword>
<dbReference type="PANTHER" id="PTHR40453:SF1">
    <property type="entry name" value="PROTEIN YOEF"/>
    <property type="match status" value="1"/>
</dbReference>
<gene>
    <name evidence="2" type="ORF">RZO55_21995</name>
</gene>
<organism evidence="2 3">
    <name type="scientific">Clostridium boliviensis</name>
    <dbReference type="NCBI Taxonomy" id="318465"/>
    <lineage>
        <taxon>Bacteria</taxon>
        <taxon>Bacillati</taxon>
        <taxon>Bacillota</taxon>
        <taxon>Clostridia</taxon>
        <taxon>Eubacteriales</taxon>
        <taxon>Clostridiaceae</taxon>
        <taxon>Clostridium</taxon>
    </lineage>
</organism>
<comment type="caution">
    <text evidence="2">The sequence shown here is derived from an EMBL/GenBank/DDBJ whole genome shotgun (WGS) entry which is preliminary data.</text>
</comment>
<dbReference type="InterPro" id="IPR012381">
    <property type="entry name" value="EutP_PduV"/>
</dbReference>
<dbReference type="SUPFAM" id="SSF52540">
    <property type="entry name" value="P-loop containing nucleoside triphosphate hydrolases"/>
    <property type="match status" value="1"/>
</dbReference>
<sequence>MRKKRIMIIGPGGSGKTALAAAINGLDGPVKRTQNMVYGEKTLDVPGVYLESPWMHKHIIAAAQDASHVLMLVDQSSCRESYPPGFAKVFRVPVIGVITGSGNKPENDGWCIRQLKKAGIITPCIHINLPDRTGIDELMEVITRCPKNMGKY</sequence>
<dbReference type="InterPro" id="IPR027417">
    <property type="entry name" value="P-loop_NTPase"/>
</dbReference>
<dbReference type="Proteomes" id="UP001276854">
    <property type="component" value="Unassembled WGS sequence"/>
</dbReference>
<comment type="similarity">
    <text evidence="1">Belongs to the EutP/PduV family.</text>
</comment>
<name>A0ABU4GVL7_9CLOT</name>
<evidence type="ECO:0000256" key="1">
    <source>
        <dbReference type="PIRNR" id="PIRNR036409"/>
    </source>
</evidence>
<reference evidence="2 3" key="1">
    <citation type="submission" date="2023-10" db="EMBL/GenBank/DDBJ databases">
        <title>A novel Glycoside Hydrolase 43-Like Enzyme from Clostrdium boliviensis is an Endo-xylanase, and a Candidate for Xylooligosaccharides Production from Different Xylan Substrates.</title>
        <authorList>
            <person name="Alvarez M.T."/>
            <person name="Rocabado-Villegas L.R."/>
            <person name="Salas-Veizaga D.M."/>
            <person name="Linares-Pasten J.A."/>
            <person name="Gudmundsdottir E.E."/>
            <person name="Hreggvidsson G.O."/>
            <person name="Adlercreutz P."/>
            <person name="Nordberg Karlsson E."/>
        </authorList>
    </citation>
    <scope>NUCLEOTIDE SEQUENCE [LARGE SCALE GENOMIC DNA]</scope>
    <source>
        <strain evidence="2 3">E-1</strain>
    </source>
</reference>
<proteinExistence type="inferred from homology"/>
<dbReference type="PIRSF" id="PIRSF036409">
    <property type="entry name" value="EutP_PduV"/>
    <property type="match status" value="1"/>
</dbReference>
<evidence type="ECO:0000313" key="2">
    <source>
        <dbReference type="EMBL" id="MDW2800247.1"/>
    </source>
</evidence>
<dbReference type="Gene3D" id="3.40.50.300">
    <property type="entry name" value="P-loop containing nucleotide triphosphate hydrolases"/>
    <property type="match status" value="1"/>
</dbReference>
<protein>
    <submittedName>
        <fullName evidence="2">EutP/PduV family microcompartment system protein</fullName>
    </submittedName>
</protein>
<dbReference type="Pfam" id="PF10662">
    <property type="entry name" value="PduV-EutP"/>
    <property type="match status" value="1"/>
</dbReference>
<dbReference type="EMBL" id="JAWONS010000324">
    <property type="protein sequence ID" value="MDW2800247.1"/>
    <property type="molecule type" value="Genomic_DNA"/>
</dbReference>